<feature type="domain" description="SAP" evidence="21">
    <location>
        <begin position="75"/>
        <end position="109"/>
    </location>
</feature>
<dbReference type="InterPro" id="IPR036930">
    <property type="entry name" value="WGR_dom_sf"/>
</dbReference>
<feature type="compositionally biased region" description="Acidic residues" evidence="20">
    <location>
        <begin position="1340"/>
        <end position="1349"/>
    </location>
</feature>
<dbReference type="PROSITE" id="PS51060">
    <property type="entry name" value="PARP_ALPHA_HD"/>
    <property type="match status" value="1"/>
</dbReference>
<keyword evidence="4" id="KW-0597">Phosphoprotein</keyword>
<dbReference type="InterPro" id="IPR036361">
    <property type="entry name" value="SAP_dom_sf"/>
</dbReference>
<dbReference type="PANTHER" id="PTHR14150">
    <property type="entry name" value="U3 SMALL NUCLEOLAR RNA-ASSOCIATED PROTEIN 14"/>
    <property type="match status" value="1"/>
</dbReference>
<dbReference type="FunFam" id="3.90.228.10:FF:000002">
    <property type="entry name" value="Poly [ADP-ribose] polymerase"/>
    <property type="match status" value="1"/>
</dbReference>
<dbReference type="GO" id="GO:0016779">
    <property type="term" value="F:nucleotidyltransferase activity"/>
    <property type="evidence" value="ECO:0007669"/>
    <property type="project" value="UniProtKB-KW"/>
</dbReference>
<dbReference type="SMART" id="SM00773">
    <property type="entry name" value="WGR"/>
    <property type="match status" value="1"/>
</dbReference>
<evidence type="ECO:0000256" key="18">
    <source>
        <dbReference type="ARBA" id="ARBA00033987"/>
    </source>
</evidence>
<dbReference type="Gene3D" id="1.10.720.30">
    <property type="entry name" value="SAP domain"/>
    <property type="match status" value="2"/>
</dbReference>
<feature type="region of interest" description="Disordered" evidence="20">
    <location>
        <begin position="1389"/>
        <end position="1408"/>
    </location>
</feature>
<comment type="catalytic activity">
    <reaction evidence="2">
        <text>L-glutamyl-[protein] + NAD(+) = 5-O-(ADP-D-ribosyl)-L-glutamyl-[protein] + nicotinamide</text>
        <dbReference type="Rhea" id="RHEA:58224"/>
        <dbReference type="Rhea" id="RHEA-COMP:10208"/>
        <dbReference type="Rhea" id="RHEA-COMP:15089"/>
        <dbReference type="ChEBI" id="CHEBI:17154"/>
        <dbReference type="ChEBI" id="CHEBI:29973"/>
        <dbReference type="ChEBI" id="CHEBI:57540"/>
        <dbReference type="ChEBI" id="CHEBI:142540"/>
    </reaction>
</comment>
<feature type="compositionally biased region" description="Acidic residues" evidence="20">
    <location>
        <begin position="756"/>
        <end position="773"/>
    </location>
</feature>
<keyword evidence="12" id="KW-0862">Zinc</keyword>
<feature type="domain" description="WGR" evidence="24">
    <location>
        <begin position="156"/>
        <end position="253"/>
    </location>
</feature>
<dbReference type="InterPro" id="IPR036616">
    <property type="entry name" value="Poly(ADP-ribose)pol_reg_dom_sf"/>
</dbReference>
<dbReference type="CDD" id="cd08002">
    <property type="entry name" value="WGR_PARP3_like"/>
    <property type="match status" value="1"/>
</dbReference>
<comment type="subcellular location">
    <subcellularLocation>
        <location evidence="3">Nucleus</location>
        <location evidence="3">Nucleolus</location>
    </subcellularLocation>
</comment>
<dbReference type="Proteomes" id="UP001408789">
    <property type="component" value="Unassembled WGS sequence"/>
</dbReference>
<protein>
    <recommendedName>
        <fullName evidence="19">Poly [ADP-ribose] polymerase</fullName>
        <shortName evidence="19">PARP</shortName>
        <ecNumber evidence="19">2.4.2.-</ecNumber>
    </recommendedName>
</protein>
<dbReference type="InterPro" id="IPR006709">
    <property type="entry name" value="SSU_processome_Utp14"/>
</dbReference>
<comment type="similarity">
    <text evidence="16">Belongs to the ARTD/PARP family.</text>
</comment>
<accession>A0AAP0CND8</accession>
<feature type="domain" description="PARP catalytic" evidence="22">
    <location>
        <begin position="409"/>
        <end position="637"/>
    </location>
</feature>
<dbReference type="GO" id="GO:0008270">
    <property type="term" value="F:zinc ion binding"/>
    <property type="evidence" value="ECO:0007669"/>
    <property type="project" value="UniProtKB-KW"/>
</dbReference>
<evidence type="ECO:0000256" key="10">
    <source>
        <dbReference type="ARBA" id="ARBA00022765"/>
    </source>
</evidence>
<feature type="compositionally biased region" description="Acidic residues" evidence="20">
    <location>
        <begin position="1232"/>
        <end position="1241"/>
    </location>
</feature>
<evidence type="ECO:0000256" key="3">
    <source>
        <dbReference type="ARBA" id="ARBA00004604"/>
    </source>
</evidence>
<feature type="compositionally biased region" description="Acidic residues" evidence="20">
    <location>
        <begin position="1106"/>
        <end position="1125"/>
    </location>
</feature>
<dbReference type="Pfam" id="PF04615">
    <property type="entry name" value="Utp14"/>
    <property type="match status" value="1"/>
</dbReference>
<dbReference type="CDD" id="cd01437">
    <property type="entry name" value="parp_like"/>
    <property type="match status" value="1"/>
</dbReference>
<proteinExistence type="inferred from homology"/>
<keyword evidence="26" id="KW-1185">Reference proteome</keyword>
<dbReference type="InterPro" id="IPR008893">
    <property type="entry name" value="WGR_domain"/>
</dbReference>
<dbReference type="GO" id="GO:0070212">
    <property type="term" value="P:protein poly-ADP-ribosylation"/>
    <property type="evidence" value="ECO:0007669"/>
    <property type="project" value="UniProtKB-ARBA"/>
</dbReference>
<feature type="domain" description="PARP alpha-helical" evidence="23">
    <location>
        <begin position="283"/>
        <end position="401"/>
    </location>
</feature>
<evidence type="ECO:0000256" key="20">
    <source>
        <dbReference type="SAM" id="MobiDB-lite"/>
    </source>
</evidence>
<evidence type="ECO:0000256" key="6">
    <source>
        <dbReference type="ARBA" id="ARBA00022679"/>
    </source>
</evidence>
<dbReference type="SUPFAM" id="SSF47587">
    <property type="entry name" value="Domain of poly(ADP-ribose) polymerase"/>
    <property type="match status" value="1"/>
</dbReference>
<feature type="compositionally biased region" description="Basic residues" evidence="20">
    <location>
        <begin position="674"/>
        <end position="697"/>
    </location>
</feature>
<evidence type="ECO:0000256" key="4">
    <source>
        <dbReference type="ARBA" id="ARBA00022553"/>
    </source>
</evidence>
<evidence type="ECO:0000256" key="15">
    <source>
        <dbReference type="ARBA" id="ARBA00023242"/>
    </source>
</evidence>
<evidence type="ECO:0000256" key="2">
    <source>
        <dbReference type="ARBA" id="ARBA00000459"/>
    </source>
</evidence>
<evidence type="ECO:0000313" key="25">
    <source>
        <dbReference type="EMBL" id="KAK9057245.1"/>
    </source>
</evidence>
<dbReference type="GO" id="GO:0032040">
    <property type="term" value="C:small-subunit processome"/>
    <property type="evidence" value="ECO:0007669"/>
    <property type="project" value="InterPro"/>
</dbReference>
<keyword evidence="7" id="KW-0548">Nucleotidyltransferase</keyword>
<evidence type="ECO:0000256" key="14">
    <source>
        <dbReference type="ARBA" id="ARBA00023125"/>
    </source>
</evidence>
<dbReference type="PROSITE" id="PS50800">
    <property type="entry name" value="SAP"/>
    <property type="match status" value="2"/>
</dbReference>
<name>A0AAP0CND8_9ASTR</name>
<keyword evidence="9" id="KW-0677">Repeat</keyword>
<evidence type="ECO:0000259" key="21">
    <source>
        <dbReference type="PROSITE" id="PS50800"/>
    </source>
</evidence>
<dbReference type="EMBL" id="JBCNJP010000023">
    <property type="protein sequence ID" value="KAK9057245.1"/>
    <property type="molecule type" value="Genomic_DNA"/>
</dbReference>
<sequence>MASALKVDELRDQLSKRGLSTTGLKTTLVKRLECAIRKESVPVTDSNPRLEKRAREQSEDGELNLKTKIRAIDDLRSLSIKQLREEASLRGVSTGGSKKELLERLCDDFQTNTQNIVEEIKEETDTNENKKEKLVKATKKGSAVLDQWLPDHVKCNYHVLKQGDDIYDATLNQTNVGDNNNKFYIIQALESDDGSTYMVYNRWGRVGVKGQDKLHGPYTHVQSALDEFEQKFHAKTKNYWSDRKGFVSHSKSYTWLEMDYNEAGKETIAQEKLSSKVEIQPRETKLEARVAKFISLICNVSMMKQQMMEIGYNAEKLPLGKLSKATILKGYEVLKRVADVINHYDRKKLEKLSGEFYTVIPHDFGFKKMREFVIDTPQKLKRKLEMVEALGEIEVATKLLEDNAGTQEDPLFSCYERLSCELTPVEVDSKEFHMIAKYMKNTHAKTHTNYSVEIVQIFRASRHGEADRFRKFSNTKNRMLLWHGSRLSNWTGILSQGLRIAPPEAPVTGYMFGKGVYFADMFSKSANYCCATQQSSSGVLLLCEVALGEMAELLTANYDADKLPQGKLSTKGVGTTAPDMSETETLEDGVVVPLGRPKTQPVSKASLLYNEYIAYNVDQIRMRYVVHVNFKYINFCLLRQDLSKTSSSNLCCHRRHHNLLSPSDTVKKDMAETKRKKNVAPAKSKKGGNEKKWKKGPHLPNALQKELDSLNPNDRSDEEIKSDDDIDVYEYEETVPDEELKKNRRYDPVENFEYQLPDDFEDEDVASDDDEEEASKKDSSDNDDDDEEEEEDDGGDGDDDEKHARMLQDITGLPRDAFGGKKKKDVVVFEAYPEDEYNPSRDILDGDGRITIDDLLNPLHGKPGFSRIRKDVQRMDKKSISVLPPLPKPQQQKVDRRSTYVHSKKKLTEFEPLVKKNREAPTIFFDEDIDVGYSTVGAIASEFRPRTEFEKKMNSLINAKDISDAHQSDGARLLELNKVSAEDVKERQDRLAKMRNLLFRHELKSKRIKNIKSKTYRRLLKKDKSKVGSTDIEMNPEVAKELAEKQEFKRAEERMTLKHKNTSKWAKRIKKRGFDVQDDGTRAAISEQLQQHALLTRKRDSMHDDDSSDDSMDDDEEDISGDEDDASKLKLLEKGKKRTLEVLEEDDDVPKSGLLSLPFMVRGQKKKKDAADEEARLALQEFDSSLKQLEGDNDSKNNIGSVGGRKVFGAKKKQVSQSNSKVNNKDNYFDNTDSEDDGDVTEDVKDKHDRINIQKDVTIDTNILREESEVGHDPLFKSFDDISKDSGPKIAYGVSLCPTNSSKKKRDMKGSNQVKADKKGKVNKSQVARLASNKDTDIEHGDDDSDSDDETRMVDGLITSGTDYELPSQDDLIKRAFAGDDVEEDFEMEKQEVMNEENPEPEKPILLPGWGQWTHIQKKRGLPSWMLEEHERAKKKRDMDLRKRPDAHLKHVIISEKMDKKAEKLQTKVLPYPFKNKEHFEQSNRMPLGPEFNPATALGALNRPEVVKKPGVSIKPIQLKKSKKR</sequence>
<keyword evidence="15" id="KW-0539">Nucleus</keyword>
<dbReference type="Gene3D" id="1.20.142.10">
    <property type="entry name" value="Poly(ADP-ribose) polymerase, regulatory domain"/>
    <property type="match status" value="1"/>
</dbReference>
<evidence type="ECO:0000256" key="16">
    <source>
        <dbReference type="ARBA" id="ARBA00024347"/>
    </source>
</evidence>
<feature type="region of interest" description="Disordered" evidence="20">
    <location>
        <begin position="1290"/>
        <end position="1353"/>
    </location>
</feature>
<dbReference type="PANTHER" id="PTHR14150:SF12">
    <property type="entry name" value="U3 SMALL NUCLEOLAR RNA-ASSOCIATED PROTEIN 14 HOMOLOG A"/>
    <property type="match status" value="1"/>
</dbReference>
<evidence type="ECO:0000256" key="5">
    <source>
        <dbReference type="ARBA" id="ARBA00022676"/>
    </source>
</evidence>
<feature type="region of interest" description="Disordered" evidence="20">
    <location>
        <begin position="1188"/>
        <end position="1243"/>
    </location>
</feature>
<evidence type="ECO:0000256" key="9">
    <source>
        <dbReference type="ARBA" id="ARBA00022737"/>
    </source>
</evidence>
<feature type="compositionally biased region" description="Acidic residues" evidence="20">
    <location>
        <begin position="781"/>
        <end position="799"/>
    </location>
</feature>
<dbReference type="Pfam" id="PF05406">
    <property type="entry name" value="WGR"/>
    <property type="match status" value="1"/>
</dbReference>
<dbReference type="SUPFAM" id="SSF142921">
    <property type="entry name" value="WGR domain-like"/>
    <property type="match status" value="1"/>
</dbReference>
<dbReference type="PROSITE" id="PS51059">
    <property type="entry name" value="PARP_CATALYTIC"/>
    <property type="match status" value="1"/>
</dbReference>
<comment type="catalytic activity">
    <reaction evidence="1">
        <text>L-aspartyl-[protein] + NAD(+) = 4-O-(ADP-D-ribosyl)-L-aspartyl-[protein] + nicotinamide</text>
        <dbReference type="Rhea" id="RHEA:54424"/>
        <dbReference type="Rhea" id="RHEA-COMP:9867"/>
        <dbReference type="Rhea" id="RHEA-COMP:13832"/>
        <dbReference type="ChEBI" id="CHEBI:17154"/>
        <dbReference type="ChEBI" id="CHEBI:29961"/>
        <dbReference type="ChEBI" id="CHEBI:57540"/>
        <dbReference type="ChEBI" id="CHEBI:138102"/>
    </reaction>
</comment>
<keyword evidence="14" id="KW-0238">DNA-binding</keyword>
<evidence type="ECO:0000259" key="24">
    <source>
        <dbReference type="PROSITE" id="PS51977"/>
    </source>
</evidence>
<keyword evidence="13 19" id="KW-0520">NAD</keyword>
<dbReference type="GO" id="GO:0003950">
    <property type="term" value="F:NAD+ poly-ADP-ribosyltransferase activity"/>
    <property type="evidence" value="ECO:0007669"/>
    <property type="project" value="UniProtKB-UniRule"/>
</dbReference>
<dbReference type="Pfam" id="PF00644">
    <property type="entry name" value="PARP"/>
    <property type="match status" value="1"/>
</dbReference>
<keyword evidence="6 19" id="KW-0808">Transferase</keyword>
<keyword evidence="11" id="KW-0863">Zinc-finger</keyword>
<evidence type="ECO:0000256" key="8">
    <source>
        <dbReference type="ARBA" id="ARBA00022723"/>
    </source>
</evidence>
<dbReference type="InterPro" id="IPR012317">
    <property type="entry name" value="Poly(ADP-ribose)pol_cat_dom"/>
</dbReference>
<dbReference type="InterPro" id="IPR003034">
    <property type="entry name" value="SAP_dom"/>
</dbReference>
<reference evidence="25 26" key="1">
    <citation type="submission" date="2024-04" db="EMBL/GenBank/DDBJ databases">
        <title>The reference genome of an endangered Asteraceae, Deinandra increscens subsp. villosa, native to the Central Coast of California.</title>
        <authorList>
            <person name="Guilliams M."/>
            <person name="Hasenstab-Lehman K."/>
            <person name="Meyer R."/>
            <person name="Mcevoy S."/>
        </authorList>
    </citation>
    <scope>NUCLEOTIDE SEQUENCE [LARGE SCALE GENOMIC DNA]</scope>
    <source>
        <tissue evidence="25">Leaf</tissue>
    </source>
</reference>
<evidence type="ECO:0000259" key="23">
    <source>
        <dbReference type="PROSITE" id="PS51060"/>
    </source>
</evidence>
<dbReference type="Pfam" id="PF02037">
    <property type="entry name" value="SAP"/>
    <property type="match status" value="2"/>
</dbReference>
<evidence type="ECO:0000256" key="12">
    <source>
        <dbReference type="ARBA" id="ARBA00022833"/>
    </source>
</evidence>
<feature type="region of interest" description="Disordered" evidence="20">
    <location>
        <begin position="662"/>
        <end position="816"/>
    </location>
</feature>
<evidence type="ECO:0000313" key="26">
    <source>
        <dbReference type="Proteomes" id="UP001408789"/>
    </source>
</evidence>
<dbReference type="GO" id="GO:0003677">
    <property type="term" value="F:DNA binding"/>
    <property type="evidence" value="ECO:0007669"/>
    <property type="project" value="UniProtKB-KW"/>
</dbReference>
<evidence type="ECO:0000256" key="1">
    <source>
        <dbReference type="ARBA" id="ARBA00000438"/>
    </source>
</evidence>
<dbReference type="SUPFAM" id="SSF68906">
    <property type="entry name" value="SAP domain"/>
    <property type="match status" value="1"/>
</dbReference>
<feature type="domain" description="SAP" evidence="21">
    <location>
        <begin position="2"/>
        <end position="36"/>
    </location>
</feature>
<dbReference type="EC" id="2.4.2.-" evidence="19"/>
<keyword evidence="5 19" id="KW-0328">Glycosyltransferase</keyword>
<evidence type="ECO:0000256" key="7">
    <source>
        <dbReference type="ARBA" id="ARBA00022695"/>
    </source>
</evidence>
<comment type="function">
    <text evidence="17">Involved in the base excision repair (BER) pathway, by catalyzing the poly(ADP-ribosyl)ation of a limited number of acceptor proteins involved in chromatin architecture and in DNA metabolism. This modification follows DNA damages and appears as an obligatory step in a detection/signaling pathway leading to the reparation of DNA strand breaks.</text>
</comment>
<keyword evidence="10" id="KW-0013">ADP-ribosylation</keyword>
<dbReference type="FunFam" id="1.20.142.10:FF:000002">
    <property type="entry name" value="Poly [ADP-ribose] polymerase"/>
    <property type="match status" value="1"/>
</dbReference>
<evidence type="ECO:0000256" key="17">
    <source>
        <dbReference type="ARBA" id="ARBA00024945"/>
    </source>
</evidence>
<comment type="catalytic activity">
    <reaction evidence="18">
        <text>NAD(+) + (ADP-D-ribosyl)n-acceptor = nicotinamide + (ADP-D-ribosyl)n+1-acceptor + H(+).</text>
        <dbReference type="EC" id="2.4.2.30"/>
    </reaction>
</comment>
<gene>
    <name evidence="25" type="ORF">SSX86_022080</name>
</gene>
<dbReference type="Gene3D" id="3.90.228.10">
    <property type="match status" value="1"/>
</dbReference>
<organism evidence="25 26">
    <name type="scientific">Deinandra increscens subsp. villosa</name>
    <dbReference type="NCBI Taxonomy" id="3103831"/>
    <lineage>
        <taxon>Eukaryota</taxon>
        <taxon>Viridiplantae</taxon>
        <taxon>Streptophyta</taxon>
        <taxon>Embryophyta</taxon>
        <taxon>Tracheophyta</taxon>
        <taxon>Spermatophyta</taxon>
        <taxon>Magnoliopsida</taxon>
        <taxon>eudicotyledons</taxon>
        <taxon>Gunneridae</taxon>
        <taxon>Pentapetalae</taxon>
        <taxon>asterids</taxon>
        <taxon>campanulids</taxon>
        <taxon>Asterales</taxon>
        <taxon>Asteraceae</taxon>
        <taxon>Asteroideae</taxon>
        <taxon>Heliantheae alliance</taxon>
        <taxon>Madieae</taxon>
        <taxon>Madiinae</taxon>
        <taxon>Deinandra</taxon>
    </lineage>
</organism>
<keyword evidence="8" id="KW-0479">Metal-binding</keyword>
<evidence type="ECO:0000256" key="11">
    <source>
        <dbReference type="ARBA" id="ARBA00022771"/>
    </source>
</evidence>
<dbReference type="GO" id="GO:0006364">
    <property type="term" value="P:rRNA processing"/>
    <property type="evidence" value="ECO:0007669"/>
    <property type="project" value="InterPro"/>
</dbReference>
<feature type="region of interest" description="Disordered" evidence="20">
    <location>
        <begin position="881"/>
        <end position="900"/>
    </location>
</feature>
<dbReference type="Pfam" id="PF02877">
    <property type="entry name" value="PARP_reg"/>
    <property type="match status" value="1"/>
</dbReference>
<dbReference type="PROSITE" id="PS51977">
    <property type="entry name" value="WGR"/>
    <property type="match status" value="1"/>
</dbReference>
<feature type="compositionally biased region" description="Basic and acidic residues" evidence="20">
    <location>
        <begin position="738"/>
        <end position="748"/>
    </location>
</feature>
<feature type="region of interest" description="Disordered" evidence="20">
    <location>
        <begin position="1095"/>
        <end position="1127"/>
    </location>
</feature>
<feature type="compositionally biased region" description="Acidic residues" evidence="20">
    <location>
        <begin position="720"/>
        <end position="737"/>
    </location>
</feature>
<comment type="caution">
    <text evidence="25">The sequence shown here is derived from an EMBL/GenBank/DDBJ whole genome shotgun (WGS) entry which is preliminary data.</text>
</comment>
<evidence type="ECO:0000259" key="22">
    <source>
        <dbReference type="PROSITE" id="PS51059"/>
    </source>
</evidence>
<dbReference type="SUPFAM" id="SSF56399">
    <property type="entry name" value="ADP-ribosylation"/>
    <property type="match status" value="1"/>
</dbReference>
<dbReference type="InterPro" id="IPR004102">
    <property type="entry name" value="Poly(ADP-ribose)pol_reg_dom"/>
</dbReference>
<evidence type="ECO:0000256" key="13">
    <source>
        <dbReference type="ARBA" id="ARBA00023027"/>
    </source>
</evidence>
<dbReference type="SMART" id="SM00513">
    <property type="entry name" value="SAP"/>
    <property type="match status" value="2"/>
</dbReference>
<evidence type="ECO:0000256" key="19">
    <source>
        <dbReference type="RuleBase" id="RU362114"/>
    </source>
</evidence>